<dbReference type="Gene3D" id="3.10.10.10">
    <property type="entry name" value="HIV Type 1 Reverse Transcriptase, subunit A, domain 1"/>
    <property type="match status" value="1"/>
</dbReference>
<dbReference type="InterPro" id="IPR043502">
    <property type="entry name" value="DNA/RNA_pol_sf"/>
</dbReference>
<dbReference type="Gene3D" id="3.30.70.270">
    <property type="match status" value="1"/>
</dbReference>
<proteinExistence type="predicted"/>
<name>A0A9Q3E9J2_9BASI</name>
<dbReference type="SUPFAM" id="SSF56672">
    <property type="entry name" value="DNA/RNA polymerases"/>
    <property type="match status" value="1"/>
</dbReference>
<comment type="caution">
    <text evidence="1">The sequence shown here is derived from an EMBL/GenBank/DDBJ whole genome shotgun (WGS) entry which is preliminary data.</text>
</comment>
<evidence type="ECO:0000313" key="1">
    <source>
        <dbReference type="EMBL" id="MBW0516693.1"/>
    </source>
</evidence>
<organism evidence="1 2">
    <name type="scientific">Austropuccinia psidii MF-1</name>
    <dbReference type="NCBI Taxonomy" id="1389203"/>
    <lineage>
        <taxon>Eukaryota</taxon>
        <taxon>Fungi</taxon>
        <taxon>Dikarya</taxon>
        <taxon>Basidiomycota</taxon>
        <taxon>Pucciniomycotina</taxon>
        <taxon>Pucciniomycetes</taxon>
        <taxon>Pucciniales</taxon>
        <taxon>Sphaerophragmiaceae</taxon>
        <taxon>Austropuccinia</taxon>
    </lineage>
</organism>
<sequence>MINSQINNIDSIYEALDVNSNLPQFQTSDRSLKNIQDSKLYRTKPAKGMGYTARKSNISIVMVEIQEAKVNLDTRAYCTCVGKSYLKTIVPDWEEKHIKIQRVKFSMEPLGDIIGHEVDIILNVEKPYPPLLRRPASPASPRAREALEGQIKELTDLGVLRKLGHNQQVELTTPVIITWHNGKFRIVGVFGALNTYTIPERYLIRRIHETLIQLSQDKLITTMDSL</sequence>
<dbReference type="EMBL" id="AVOT02025412">
    <property type="protein sequence ID" value="MBW0516693.1"/>
    <property type="molecule type" value="Genomic_DNA"/>
</dbReference>
<dbReference type="Proteomes" id="UP000765509">
    <property type="component" value="Unassembled WGS sequence"/>
</dbReference>
<dbReference type="InterPro" id="IPR043128">
    <property type="entry name" value="Rev_trsase/Diguanyl_cyclase"/>
</dbReference>
<keyword evidence="2" id="KW-1185">Reference proteome</keyword>
<reference evidence="1" key="1">
    <citation type="submission" date="2021-03" db="EMBL/GenBank/DDBJ databases">
        <title>Draft genome sequence of rust myrtle Austropuccinia psidii MF-1, a brazilian biotype.</title>
        <authorList>
            <person name="Quecine M.C."/>
            <person name="Pachon D.M.R."/>
            <person name="Bonatelli M.L."/>
            <person name="Correr F.H."/>
            <person name="Franceschini L.M."/>
            <person name="Leite T.F."/>
            <person name="Margarido G.R.A."/>
            <person name="Almeida C.A."/>
            <person name="Ferrarezi J.A."/>
            <person name="Labate C.A."/>
        </authorList>
    </citation>
    <scope>NUCLEOTIDE SEQUENCE</scope>
    <source>
        <strain evidence="1">MF-1</strain>
    </source>
</reference>
<evidence type="ECO:0000313" key="2">
    <source>
        <dbReference type="Proteomes" id="UP000765509"/>
    </source>
</evidence>
<accession>A0A9Q3E9J2</accession>
<protein>
    <submittedName>
        <fullName evidence="1">Uncharacterized protein</fullName>
    </submittedName>
</protein>
<dbReference type="AlphaFoldDB" id="A0A9Q3E9J2"/>
<gene>
    <name evidence="1" type="ORF">O181_056408</name>
</gene>